<evidence type="ECO:0000313" key="1">
    <source>
        <dbReference type="EMBL" id="HAW74643.1"/>
    </source>
</evidence>
<evidence type="ECO:0000313" key="2">
    <source>
        <dbReference type="Proteomes" id="UP000263517"/>
    </source>
</evidence>
<comment type="caution">
    <text evidence="1">The sequence shown here is derived from an EMBL/GenBank/DDBJ whole genome shotgun (WGS) entry which is preliminary data.</text>
</comment>
<dbReference type="Proteomes" id="UP000263517">
    <property type="component" value="Unassembled WGS sequence"/>
</dbReference>
<dbReference type="Pfam" id="PF24175">
    <property type="entry name" value="SU10_adaptor"/>
    <property type="match status" value="1"/>
</dbReference>
<protein>
    <submittedName>
        <fullName evidence="1">Uncharacterized protein</fullName>
    </submittedName>
</protein>
<proteinExistence type="predicted"/>
<dbReference type="InterPro" id="IPR056209">
    <property type="entry name" value="SU10_adaptor"/>
</dbReference>
<reference evidence="1 2" key="1">
    <citation type="journal article" date="2018" name="Nat. Biotechnol.">
        <title>A standardized bacterial taxonomy based on genome phylogeny substantially revises the tree of life.</title>
        <authorList>
            <person name="Parks D.H."/>
            <person name="Chuvochina M."/>
            <person name="Waite D.W."/>
            <person name="Rinke C."/>
            <person name="Skarshewski A."/>
            <person name="Chaumeil P.A."/>
            <person name="Hugenholtz P."/>
        </authorList>
    </citation>
    <scope>NUCLEOTIDE SEQUENCE [LARGE SCALE GENOMIC DNA]</scope>
    <source>
        <strain evidence="1">UBA11978</strain>
    </source>
</reference>
<sequence length="231" mass="26141">MATSGTTNFNLDLGDIFEEAYERCGLELRSGFDYRTARRSLNLLMLDWQNRGLNLWTVKNANQTLTAGTSAYALSSEKLDIVEAYLRTDADDITKQSDLTMQRISVAQYSQQTNKLLQGRPIQYYIERAPSGITINVWPVPDAAQVYTFGYYYMEKIEDTGSPASNNMDVPSRFLPCLTAGLAYMIAVKRAEARPMLPFLKENYEEHWTMAADSAREKAALYVVPGGYEYL</sequence>
<organism evidence="1 2">
    <name type="scientific">Alteromonas australica</name>
    <dbReference type="NCBI Taxonomy" id="589873"/>
    <lineage>
        <taxon>Bacteria</taxon>
        <taxon>Pseudomonadati</taxon>
        <taxon>Pseudomonadota</taxon>
        <taxon>Gammaproteobacteria</taxon>
        <taxon>Alteromonadales</taxon>
        <taxon>Alteromonadaceae</taxon>
        <taxon>Alteromonas/Salinimonas group</taxon>
        <taxon>Alteromonas</taxon>
    </lineage>
</organism>
<dbReference type="AlphaFoldDB" id="A0A350P026"/>
<dbReference type="EMBL" id="DNAN01000097">
    <property type="protein sequence ID" value="HAW74643.1"/>
    <property type="molecule type" value="Genomic_DNA"/>
</dbReference>
<gene>
    <name evidence="1" type="ORF">DCW74_02790</name>
</gene>
<accession>A0A350P026</accession>
<name>A0A350P026_9ALTE</name>